<name>A0A3D8GQD9_9BACI</name>
<sequence>MKIRPIIKNRGRLILLSFTGLVLISEIGSMFLPINKQFFHFTALIVTGLLILAVLKGVDLTAEELQKNRQRLKEIFDTLDVAIWTHDLKANHLMITPGIEKLYGYRLQEFYQDHTLWRKVIHPDDQHILPEREQAFAKGDTITSIYRIIRPDGEIRWIQDRGIPTVTNGELVDFSSVLFDITDKKESENRYKSLVEMSPDIIAVYSRGKIDYINETGARIFGGECPREIIGMPLSSLIPKSVIHEMRYRELTIGTDGGEKISLEFQASRLDGTKIDLEMVSMPIFFEGRAARQIVGRDITERKKAEQTIQNMAYYDALTGLPNRNRFREKLNEALNSNNNQKHAVLFLDLDRFKIINDTKGHSVGDLLLKAVASRLEQAVKKDGIVSRQGGDEFIILLNDASREKIVRVSKRILNDFSRPFGINGEEFFVTPSIGISVSPTDGIDGETLIKNADTAMYLAKDRGKNNYQFFSSHLQGLSSKKMELETGLRKAIEQGQLTLYYQPQVELETGAIIGVESLIRWEHPIKGLVPPSEFIPLAEETGLIVPIGKWVLKKACEQHRSWQEKGYPPLMVSVNISVRQFQDDNFVESVKRILIETEMDPSSLELEITESIMQNIDRSIKILGQLNELGVKIAIDDFGTGYSSLSYLKHLPIDTIKIDKSFLDDIDADALEGAMVKTILDMGLNMRFHVIAEGIEKPEQVGYLVSNGCTVGQGYHFSRPLPASQVEKLLNKPILV</sequence>
<dbReference type="FunFam" id="3.20.20.450:FF:000001">
    <property type="entry name" value="Cyclic di-GMP phosphodiesterase yahA"/>
    <property type="match status" value="1"/>
</dbReference>
<keyword evidence="8" id="KW-1185">Reference proteome</keyword>
<keyword evidence="2" id="KW-0472">Membrane</keyword>
<dbReference type="EMBL" id="QNQT01000004">
    <property type="protein sequence ID" value="RDU36710.1"/>
    <property type="molecule type" value="Genomic_DNA"/>
</dbReference>
<feature type="domain" description="PAC" evidence="4">
    <location>
        <begin position="261"/>
        <end position="311"/>
    </location>
</feature>
<dbReference type="SUPFAM" id="SSF55785">
    <property type="entry name" value="PYP-like sensor domain (PAS domain)"/>
    <property type="match status" value="2"/>
</dbReference>
<dbReference type="PROSITE" id="PS50883">
    <property type="entry name" value="EAL"/>
    <property type="match status" value="1"/>
</dbReference>
<dbReference type="SUPFAM" id="SSF141868">
    <property type="entry name" value="EAL domain-like"/>
    <property type="match status" value="1"/>
</dbReference>
<dbReference type="InterPro" id="IPR052155">
    <property type="entry name" value="Biofilm_reg_signaling"/>
</dbReference>
<feature type="coiled-coil region" evidence="1">
    <location>
        <begin position="55"/>
        <end position="82"/>
    </location>
</feature>
<dbReference type="InterPro" id="IPR029787">
    <property type="entry name" value="Nucleotide_cyclase"/>
</dbReference>
<gene>
    <name evidence="7" type="ORF">DRW41_11685</name>
</gene>
<comment type="caution">
    <text evidence="7">The sequence shown here is derived from an EMBL/GenBank/DDBJ whole genome shotgun (WGS) entry which is preliminary data.</text>
</comment>
<dbReference type="SMART" id="SM00086">
    <property type="entry name" value="PAC"/>
    <property type="match status" value="2"/>
</dbReference>
<evidence type="ECO:0000313" key="7">
    <source>
        <dbReference type="EMBL" id="RDU36710.1"/>
    </source>
</evidence>
<dbReference type="InterPro" id="IPR000014">
    <property type="entry name" value="PAS"/>
</dbReference>
<dbReference type="PROSITE" id="PS50112">
    <property type="entry name" value="PAS"/>
    <property type="match status" value="1"/>
</dbReference>
<organism evidence="7 8">
    <name type="scientific">Neobacillus piezotolerans</name>
    <dbReference type="NCBI Taxonomy" id="2259171"/>
    <lineage>
        <taxon>Bacteria</taxon>
        <taxon>Bacillati</taxon>
        <taxon>Bacillota</taxon>
        <taxon>Bacilli</taxon>
        <taxon>Bacillales</taxon>
        <taxon>Bacillaceae</taxon>
        <taxon>Neobacillus</taxon>
    </lineage>
</organism>
<evidence type="ECO:0000259" key="6">
    <source>
        <dbReference type="PROSITE" id="PS50887"/>
    </source>
</evidence>
<dbReference type="InterPro" id="IPR001633">
    <property type="entry name" value="EAL_dom"/>
</dbReference>
<feature type="transmembrane region" description="Helical" evidence="2">
    <location>
        <begin position="12"/>
        <end position="32"/>
    </location>
</feature>
<feature type="domain" description="GGDEF" evidence="6">
    <location>
        <begin position="341"/>
        <end position="473"/>
    </location>
</feature>
<dbReference type="SUPFAM" id="SSF55073">
    <property type="entry name" value="Nucleotide cyclase"/>
    <property type="match status" value="1"/>
</dbReference>
<dbReference type="PANTHER" id="PTHR44757:SF2">
    <property type="entry name" value="BIOFILM ARCHITECTURE MAINTENANCE PROTEIN MBAA"/>
    <property type="match status" value="1"/>
</dbReference>
<dbReference type="InterPro" id="IPR000700">
    <property type="entry name" value="PAS-assoc_C"/>
</dbReference>
<dbReference type="Gene3D" id="3.20.20.450">
    <property type="entry name" value="EAL domain"/>
    <property type="match status" value="1"/>
</dbReference>
<dbReference type="PROSITE" id="PS50113">
    <property type="entry name" value="PAC"/>
    <property type="match status" value="2"/>
</dbReference>
<keyword evidence="1" id="KW-0175">Coiled coil</keyword>
<dbReference type="Pfam" id="PF00563">
    <property type="entry name" value="EAL"/>
    <property type="match status" value="1"/>
</dbReference>
<dbReference type="InterPro" id="IPR001610">
    <property type="entry name" value="PAC"/>
</dbReference>
<dbReference type="AlphaFoldDB" id="A0A3D8GQD9"/>
<dbReference type="NCBIfam" id="TIGR00229">
    <property type="entry name" value="sensory_box"/>
    <property type="match status" value="2"/>
</dbReference>
<evidence type="ECO:0000259" key="4">
    <source>
        <dbReference type="PROSITE" id="PS50113"/>
    </source>
</evidence>
<evidence type="ECO:0000259" key="3">
    <source>
        <dbReference type="PROSITE" id="PS50112"/>
    </source>
</evidence>
<dbReference type="Pfam" id="PF00990">
    <property type="entry name" value="GGDEF"/>
    <property type="match status" value="1"/>
</dbReference>
<dbReference type="Pfam" id="PF13426">
    <property type="entry name" value="PAS_9"/>
    <property type="match status" value="1"/>
</dbReference>
<dbReference type="OrthoDB" id="9759607at2"/>
<dbReference type="PANTHER" id="PTHR44757">
    <property type="entry name" value="DIGUANYLATE CYCLASE DGCP"/>
    <property type="match status" value="1"/>
</dbReference>
<evidence type="ECO:0000256" key="1">
    <source>
        <dbReference type="SAM" id="Coils"/>
    </source>
</evidence>
<dbReference type="SMART" id="SM00091">
    <property type="entry name" value="PAS"/>
    <property type="match status" value="2"/>
</dbReference>
<dbReference type="InterPro" id="IPR013655">
    <property type="entry name" value="PAS_fold_3"/>
</dbReference>
<dbReference type="CDD" id="cd01949">
    <property type="entry name" value="GGDEF"/>
    <property type="match status" value="1"/>
</dbReference>
<evidence type="ECO:0000256" key="2">
    <source>
        <dbReference type="SAM" id="Phobius"/>
    </source>
</evidence>
<dbReference type="Proteomes" id="UP000257144">
    <property type="component" value="Unassembled WGS sequence"/>
</dbReference>
<dbReference type="NCBIfam" id="TIGR00254">
    <property type="entry name" value="GGDEF"/>
    <property type="match status" value="1"/>
</dbReference>
<feature type="domain" description="PAC" evidence="4">
    <location>
        <begin position="142"/>
        <end position="193"/>
    </location>
</feature>
<dbReference type="InterPro" id="IPR035965">
    <property type="entry name" value="PAS-like_dom_sf"/>
</dbReference>
<accession>A0A3D8GQD9</accession>
<dbReference type="InterPro" id="IPR000160">
    <property type="entry name" value="GGDEF_dom"/>
</dbReference>
<proteinExistence type="predicted"/>
<dbReference type="InterPro" id="IPR043128">
    <property type="entry name" value="Rev_trsase/Diguanyl_cyclase"/>
</dbReference>
<evidence type="ECO:0000259" key="5">
    <source>
        <dbReference type="PROSITE" id="PS50883"/>
    </source>
</evidence>
<dbReference type="SMART" id="SM00267">
    <property type="entry name" value="GGDEF"/>
    <property type="match status" value="1"/>
</dbReference>
<dbReference type="CDD" id="cd00130">
    <property type="entry name" value="PAS"/>
    <property type="match status" value="2"/>
</dbReference>
<dbReference type="FunFam" id="3.30.70.270:FF:000001">
    <property type="entry name" value="Diguanylate cyclase domain protein"/>
    <property type="match status" value="1"/>
</dbReference>
<evidence type="ECO:0000313" key="8">
    <source>
        <dbReference type="Proteomes" id="UP000257144"/>
    </source>
</evidence>
<keyword evidence="2" id="KW-0812">Transmembrane</keyword>
<keyword evidence="2" id="KW-1133">Transmembrane helix</keyword>
<feature type="domain" description="PAS" evidence="3">
    <location>
        <begin position="68"/>
        <end position="140"/>
    </location>
</feature>
<protein>
    <submittedName>
        <fullName evidence="7">GGDEF domain-containing protein</fullName>
    </submittedName>
</protein>
<dbReference type="InterPro" id="IPR035919">
    <property type="entry name" value="EAL_sf"/>
</dbReference>
<reference evidence="7 8" key="1">
    <citation type="submission" date="2018-07" db="EMBL/GenBank/DDBJ databases">
        <title>Bacillus sp. YLB-04 draft genome sequence.</title>
        <authorList>
            <person name="Yu L."/>
            <person name="Tang X."/>
        </authorList>
    </citation>
    <scope>NUCLEOTIDE SEQUENCE [LARGE SCALE GENOMIC DNA]</scope>
    <source>
        <strain evidence="7 8">YLB-04</strain>
    </source>
</reference>
<dbReference type="SMART" id="SM00052">
    <property type="entry name" value="EAL"/>
    <property type="match status" value="1"/>
</dbReference>
<dbReference type="Pfam" id="PF08447">
    <property type="entry name" value="PAS_3"/>
    <property type="match status" value="1"/>
</dbReference>
<dbReference type="Gene3D" id="3.30.450.20">
    <property type="entry name" value="PAS domain"/>
    <property type="match status" value="2"/>
</dbReference>
<feature type="domain" description="EAL" evidence="5">
    <location>
        <begin position="482"/>
        <end position="735"/>
    </location>
</feature>
<dbReference type="CDD" id="cd01948">
    <property type="entry name" value="EAL"/>
    <property type="match status" value="1"/>
</dbReference>
<dbReference type="PROSITE" id="PS50887">
    <property type="entry name" value="GGDEF"/>
    <property type="match status" value="1"/>
</dbReference>
<dbReference type="Gene3D" id="3.30.70.270">
    <property type="match status" value="1"/>
</dbReference>